<reference evidence="7 8" key="1">
    <citation type="journal article" date="2018" name="Front. Plant Sci.">
        <title>Red Clover (Trifolium pratense) and Zigzag Clover (T. medium) - A Picture of Genomic Similarities and Differences.</title>
        <authorList>
            <person name="Dluhosova J."/>
            <person name="Istvanek J."/>
            <person name="Nedelnik J."/>
            <person name="Repkova J."/>
        </authorList>
    </citation>
    <scope>NUCLEOTIDE SEQUENCE [LARGE SCALE GENOMIC DNA]</scope>
    <source>
        <strain evidence="8">cv. 10/8</strain>
        <tissue evidence="7">Leaf</tissue>
    </source>
</reference>
<dbReference type="PANTHER" id="PTHR43716">
    <property type="entry name" value="D-2-HYDROXYGLUTARATE DEHYDROGENASE, MITOCHONDRIAL"/>
    <property type="match status" value="1"/>
</dbReference>
<dbReference type="Proteomes" id="UP000265520">
    <property type="component" value="Unassembled WGS sequence"/>
</dbReference>
<dbReference type="Gene3D" id="1.10.45.10">
    <property type="entry name" value="Vanillyl-alcohol Oxidase, Chain A, domain 4"/>
    <property type="match status" value="1"/>
</dbReference>
<sequence length="161" mass="18117">MENELVSDGVLAQDISQASTFWRLREGISEALMKAGAVYKYDLSIPVENLYNLVEEMRSRLGDAANVIGYGHLGDSNLHLNVSVPQYDDKILSQIEPFVYEWTSKHRGSISAEHGVGLMKANEIFYSQSRETVQMMTSIKNLMDPNHILNPYKVLPHSITS</sequence>
<dbReference type="InterPro" id="IPR016171">
    <property type="entry name" value="Vanillyl_alc_oxidase_C-sub2"/>
</dbReference>
<evidence type="ECO:0000256" key="3">
    <source>
        <dbReference type="ARBA" id="ARBA00022630"/>
    </source>
</evidence>
<dbReference type="AlphaFoldDB" id="A0A392MIE3"/>
<comment type="similarity">
    <text evidence="2">Belongs to the FAD-binding oxidoreductase/transferase type 4 family.</text>
</comment>
<protein>
    <submittedName>
        <fullName evidence="7">D-2-hydroxyglutarate dehydrogenase mitochondrial-like</fullName>
    </submittedName>
</protein>
<dbReference type="InterPro" id="IPR051264">
    <property type="entry name" value="FAD-oxidored/transferase_4"/>
</dbReference>
<dbReference type="EMBL" id="LXQA010011060">
    <property type="protein sequence ID" value="MCH86855.1"/>
    <property type="molecule type" value="Genomic_DNA"/>
</dbReference>
<name>A0A392MIE3_9FABA</name>
<evidence type="ECO:0000256" key="1">
    <source>
        <dbReference type="ARBA" id="ARBA00001974"/>
    </source>
</evidence>
<keyword evidence="5" id="KW-0560">Oxidoreductase</keyword>
<gene>
    <name evidence="7" type="ORF">A2U01_0007715</name>
</gene>
<keyword evidence="4" id="KW-0274">FAD</keyword>
<proteinExistence type="inferred from homology"/>
<dbReference type="GO" id="GO:0016491">
    <property type="term" value="F:oxidoreductase activity"/>
    <property type="evidence" value="ECO:0007669"/>
    <property type="project" value="UniProtKB-KW"/>
</dbReference>
<evidence type="ECO:0000259" key="6">
    <source>
        <dbReference type="Pfam" id="PF02913"/>
    </source>
</evidence>
<feature type="domain" description="FAD-binding oxidoreductase/transferase type 4 C-terminal" evidence="6">
    <location>
        <begin position="1"/>
        <end position="154"/>
    </location>
</feature>
<dbReference type="SUPFAM" id="SSF55103">
    <property type="entry name" value="FAD-linked oxidases, C-terminal domain"/>
    <property type="match status" value="1"/>
</dbReference>
<organism evidence="7 8">
    <name type="scientific">Trifolium medium</name>
    <dbReference type="NCBI Taxonomy" id="97028"/>
    <lineage>
        <taxon>Eukaryota</taxon>
        <taxon>Viridiplantae</taxon>
        <taxon>Streptophyta</taxon>
        <taxon>Embryophyta</taxon>
        <taxon>Tracheophyta</taxon>
        <taxon>Spermatophyta</taxon>
        <taxon>Magnoliopsida</taxon>
        <taxon>eudicotyledons</taxon>
        <taxon>Gunneridae</taxon>
        <taxon>Pentapetalae</taxon>
        <taxon>rosids</taxon>
        <taxon>fabids</taxon>
        <taxon>Fabales</taxon>
        <taxon>Fabaceae</taxon>
        <taxon>Papilionoideae</taxon>
        <taxon>50 kb inversion clade</taxon>
        <taxon>NPAAA clade</taxon>
        <taxon>Hologalegina</taxon>
        <taxon>IRL clade</taxon>
        <taxon>Trifolieae</taxon>
        <taxon>Trifolium</taxon>
    </lineage>
</organism>
<evidence type="ECO:0000256" key="2">
    <source>
        <dbReference type="ARBA" id="ARBA00008000"/>
    </source>
</evidence>
<evidence type="ECO:0000256" key="5">
    <source>
        <dbReference type="ARBA" id="ARBA00023002"/>
    </source>
</evidence>
<dbReference type="InterPro" id="IPR004113">
    <property type="entry name" value="FAD-bd_oxidored_4_C"/>
</dbReference>
<dbReference type="GO" id="GO:0050660">
    <property type="term" value="F:flavin adenine dinucleotide binding"/>
    <property type="evidence" value="ECO:0007669"/>
    <property type="project" value="InterPro"/>
</dbReference>
<dbReference type="Gene3D" id="3.30.70.2190">
    <property type="match status" value="1"/>
</dbReference>
<evidence type="ECO:0000313" key="8">
    <source>
        <dbReference type="Proteomes" id="UP000265520"/>
    </source>
</evidence>
<dbReference type="Gene3D" id="3.30.70.2740">
    <property type="match status" value="1"/>
</dbReference>
<dbReference type="PANTHER" id="PTHR43716:SF1">
    <property type="entry name" value="D-2-HYDROXYGLUTARATE DEHYDROGENASE, MITOCHONDRIAL"/>
    <property type="match status" value="1"/>
</dbReference>
<evidence type="ECO:0000256" key="4">
    <source>
        <dbReference type="ARBA" id="ARBA00022827"/>
    </source>
</evidence>
<dbReference type="GO" id="GO:0005739">
    <property type="term" value="C:mitochondrion"/>
    <property type="evidence" value="ECO:0007669"/>
    <property type="project" value="TreeGrafter"/>
</dbReference>
<dbReference type="InterPro" id="IPR016164">
    <property type="entry name" value="FAD-linked_Oxase-like_C"/>
</dbReference>
<keyword evidence="8" id="KW-1185">Reference proteome</keyword>
<dbReference type="FunFam" id="3.30.70.2740:FF:000002">
    <property type="entry name" value="D-2-hydroxyglutarate dehydrogenase mitochondrial"/>
    <property type="match status" value="1"/>
</dbReference>
<accession>A0A392MIE3</accession>
<comment type="cofactor">
    <cofactor evidence="1">
        <name>FAD</name>
        <dbReference type="ChEBI" id="CHEBI:57692"/>
    </cofactor>
</comment>
<evidence type="ECO:0000313" key="7">
    <source>
        <dbReference type="EMBL" id="MCH86855.1"/>
    </source>
</evidence>
<keyword evidence="3" id="KW-0285">Flavoprotein</keyword>
<dbReference type="Pfam" id="PF02913">
    <property type="entry name" value="FAD-oxidase_C"/>
    <property type="match status" value="1"/>
</dbReference>
<comment type="caution">
    <text evidence="7">The sequence shown here is derived from an EMBL/GenBank/DDBJ whole genome shotgun (WGS) entry which is preliminary data.</text>
</comment>
<dbReference type="FunFam" id="1.10.45.10:FF:000001">
    <property type="entry name" value="D-lactate dehydrogenase mitochondrial"/>
    <property type="match status" value="1"/>
</dbReference>